<proteinExistence type="predicted"/>
<accession>X1UYC5</accession>
<sequence length="50" mass="5305">MGLEIRPAREEEGDKFKHVAGMALATSPEGSGIPPEFTLCVFEDGKLATA</sequence>
<reference evidence="1" key="1">
    <citation type="journal article" date="2014" name="Front. Microbiol.">
        <title>High frequency of phylogenetically diverse reductive dehalogenase-homologous genes in deep subseafloor sedimentary metagenomes.</title>
        <authorList>
            <person name="Kawai M."/>
            <person name="Futagami T."/>
            <person name="Toyoda A."/>
            <person name="Takaki Y."/>
            <person name="Nishi S."/>
            <person name="Hori S."/>
            <person name="Arai W."/>
            <person name="Tsubouchi T."/>
            <person name="Morono Y."/>
            <person name="Uchiyama I."/>
            <person name="Ito T."/>
            <person name="Fujiyama A."/>
            <person name="Inagaki F."/>
            <person name="Takami H."/>
        </authorList>
    </citation>
    <scope>NUCLEOTIDE SEQUENCE</scope>
    <source>
        <strain evidence="1">Expedition CK06-06</strain>
    </source>
</reference>
<comment type="caution">
    <text evidence="1">The sequence shown here is derived from an EMBL/GenBank/DDBJ whole genome shotgun (WGS) entry which is preliminary data.</text>
</comment>
<dbReference type="EMBL" id="BARW01032984">
    <property type="protein sequence ID" value="GAJ04906.1"/>
    <property type="molecule type" value="Genomic_DNA"/>
</dbReference>
<organism evidence="1">
    <name type="scientific">marine sediment metagenome</name>
    <dbReference type="NCBI Taxonomy" id="412755"/>
    <lineage>
        <taxon>unclassified sequences</taxon>
        <taxon>metagenomes</taxon>
        <taxon>ecological metagenomes</taxon>
    </lineage>
</organism>
<feature type="non-terminal residue" evidence="1">
    <location>
        <position position="50"/>
    </location>
</feature>
<protein>
    <submittedName>
        <fullName evidence="1">Uncharacterized protein</fullName>
    </submittedName>
</protein>
<dbReference type="AlphaFoldDB" id="X1UYC5"/>
<gene>
    <name evidence="1" type="ORF">S12H4_52065</name>
</gene>
<evidence type="ECO:0000313" key="1">
    <source>
        <dbReference type="EMBL" id="GAJ04906.1"/>
    </source>
</evidence>
<name>X1UYC5_9ZZZZ</name>